<comment type="caution">
    <text evidence="1">The sequence shown here is derived from an EMBL/GenBank/DDBJ whole genome shotgun (WGS) entry which is preliminary data.</text>
</comment>
<dbReference type="SUPFAM" id="SSF50475">
    <property type="entry name" value="FMN-binding split barrel"/>
    <property type="match status" value="1"/>
</dbReference>
<evidence type="ECO:0008006" key="2">
    <source>
        <dbReference type="Google" id="ProtNLM"/>
    </source>
</evidence>
<protein>
    <recommendedName>
        <fullName evidence="2">Pyridoxamine 5'-phosphate oxidase putative domain-containing protein</fullName>
    </recommendedName>
</protein>
<name>X0RSZ2_9ZZZZ</name>
<dbReference type="InterPro" id="IPR012349">
    <property type="entry name" value="Split_barrel_FMN-bd"/>
</dbReference>
<dbReference type="EMBL" id="BARS01006666">
    <property type="protein sequence ID" value="GAF71944.1"/>
    <property type="molecule type" value="Genomic_DNA"/>
</dbReference>
<dbReference type="Gene3D" id="2.30.110.10">
    <property type="entry name" value="Electron Transport, Fmn-binding Protein, Chain A"/>
    <property type="match status" value="1"/>
</dbReference>
<proteinExistence type="predicted"/>
<accession>X0RSZ2</accession>
<organism evidence="1">
    <name type="scientific">marine sediment metagenome</name>
    <dbReference type="NCBI Taxonomy" id="412755"/>
    <lineage>
        <taxon>unclassified sequences</taxon>
        <taxon>metagenomes</taxon>
        <taxon>ecological metagenomes</taxon>
    </lineage>
</organism>
<feature type="non-terminal residue" evidence="1">
    <location>
        <position position="84"/>
    </location>
</feature>
<evidence type="ECO:0000313" key="1">
    <source>
        <dbReference type="EMBL" id="GAF71944.1"/>
    </source>
</evidence>
<gene>
    <name evidence="1" type="ORF">S01H1_12953</name>
</gene>
<sequence>MSMEKVKALMKNAATGWLATTDGVRASLRPMSAWMWVGSDLICATAKPSAKVTEITKCPNAEFGFATPSWEHVRISGSMILDNA</sequence>
<reference evidence="1" key="1">
    <citation type="journal article" date="2014" name="Front. Microbiol.">
        <title>High frequency of phylogenetically diverse reductive dehalogenase-homologous genes in deep subseafloor sedimentary metagenomes.</title>
        <authorList>
            <person name="Kawai M."/>
            <person name="Futagami T."/>
            <person name="Toyoda A."/>
            <person name="Takaki Y."/>
            <person name="Nishi S."/>
            <person name="Hori S."/>
            <person name="Arai W."/>
            <person name="Tsubouchi T."/>
            <person name="Morono Y."/>
            <person name="Uchiyama I."/>
            <person name="Ito T."/>
            <person name="Fujiyama A."/>
            <person name="Inagaki F."/>
            <person name="Takami H."/>
        </authorList>
    </citation>
    <scope>NUCLEOTIDE SEQUENCE</scope>
    <source>
        <strain evidence="1">Expedition CK06-06</strain>
    </source>
</reference>
<dbReference type="AlphaFoldDB" id="X0RSZ2"/>